<name>A0A1I4YNS9_9MICO</name>
<evidence type="ECO:0000259" key="4">
    <source>
        <dbReference type="PROSITE" id="PS50995"/>
    </source>
</evidence>
<evidence type="ECO:0000256" key="3">
    <source>
        <dbReference type="ARBA" id="ARBA00023163"/>
    </source>
</evidence>
<dbReference type="PROSITE" id="PS50995">
    <property type="entry name" value="HTH_MARR_2"/>
    <property type="match status" value="1"/>
</dbReference>
<dbReference type="InterPro" id="IPR000835">
    <property type="entry name" value="HTH_MarR-typ"/>
</dbReference>
<dbReference type="AlphaFoldDB" id="A0A1I4YNS9"/>
<keyword evidence="2" id="KW-0238">DNA-binding</keyword>
<dbReference type="InterPro" id="IPR039422">
    <property type="entry name" value="MarR/SlyA-like"/>
</dbReference>
<dbReference type="PANTHER" id="PTHR33164:SF104">
    <property type="entry name" value="TRANSCRIPTIONAL REGULATORY PROTEIN"/>
    <property type="match status" value="1"/>
</dbReference>
<evidence type="ECO:0000313" key="5">
    <source>
        <dbReference type="EMBL" id="SFN39637.1"/>
    </source>
</evidence>
<dbReference type="PANTHER" id="PTHR33164">
    <property type="entry name" value="TRANSCRIPTIONAL REGULATOR, MARR FAMILY"/>
    <property type="match status" value="1"/>
</dbReference>
<organism evidence="5 6">
    <name type="scientific">Mycetocola miduiensis</name>
    <dbReference type="NCBI Taxonomy" id="995034"/>
    <lineage>
        <taxon>Bacteria</taxon>
        <taxon>Bacillati</taxon>
        <taxon>Actinomycetota</taxon>
        <taxon>Actinomycetes</taxon>
        <taxon>Micrococcales</taxon>
        <taxon>Microbacteriaceae</taxon>
        <taxon>Mycetocola</taxon>
    </lineage>
</organism>
<reference evidence="6" key="1">
    <citation type="submission" date="2016-10" db="EMBL/GenBank/DDBJ databases">
        <authorList>
            <person name="Varghese N."/>
            <person name="Submissions S."/>
        </authorList>
    </citation>
    <scope>NUCLEOTIDE SEQUENCE [LARGE SCALE GENOMIC DNA]</scope>
    <source>
        <strain evidence="6">CGMCC 1.11101</strain>
    </source>
</reference>
<dbReference type="SUPFAM" id="SSF46785">
    <property type="entry name" value="Winged helix' DNA-binding domain"/>
    <property type="match status" value="1"/>
</dbReference>
<dbReference type="OrthoDB" id="3237509at2"/>
<evidence type="ECO:0000313" key="6">
    <source>
        <dbReference type="Proteomes" id="UP000198867"/>
    </source>
</evidence>
<dbReference type="PRINTS" id="PR00598">
    <property type="entry name" value="HTHMARR"/>
</dbReference>
<keyword evidence="1" id="KW-0805">Transcription regulation</keyword>
<dbReference type="InterPro" id="IPR036388">
    <property type="entry name" value="WH-like_DNA-bd_sf"/>
</dbReference>
<evidence type="ECO:0000256" key="2">
    <source>
        <dbReference type="ARBA" id="ARBA00023125"/>
    </source>
</evidence>
<dbReference type="Proteomes" id="UP000198867">
    <property type="component" value="Unassembled WGS sequence"/>
</dbReference>
<dbReference type="STRING" id="995034.SAMN05216219_0384"/>
<dbReference type="Gene3D" id="1.10.10.10">
    <property type="entry name" value="Winged helix-like DNA-binding domain superfamily/Winged helix DNA-binding domain"/>
    <property type="match status" value="1"/>
</dbReference>
<dbReference type="EMBL" id="FOVM01000001">
    <property type="protein sequence ID" value="SFN39637.1"/>
    <property type="molecule type" value="Genomic_DNA"/>
</dbReference>
<gene>
    <name evidence="5" type="ORF">SAMN05216219_0384</name>
</gene>
<protein>
    <submittedName>
        <fullName evidence="5">Transcriptional regulator, MarR family</fullName>
    </submittedName>
</protein>
<evidence type="ECO:0000256" key="1">
    <source>
        <dbReference type="ARBA" id="ARBA00023015"/>
    </source>
</evidence>
<dbReference type="InterPro" id="IPR023187">
    <property type="entry name" value="Tscrpt_reg_MarR-type_CS"/>
</dbReference>
<dbReference type="GO" id="GO:0006950">
    <property type="term" value="P:response to stress"/>
    <property type="evidence" value="ECO:0007669"/>
    <property type="project" value="TreeGrafter"/>
</dbReference>
<dbReference type="GO" id="GO:0003677">
    <property type="term" value="F:DNA binding"/>
    <property type="evidence" value="ECO:0007669"/>
    <property type="project" value="UniProtKB-KW"/>
</dbReference>
<dbReference type="PROSITE" id="PS01117">
    <property type="entry name" value="HTH_MARR_1"/>
    <property type="match status" value="1"/>
</dbReference>
<sequence>MSDDDEVDLLVDAWADRLPDVDFTPLDVMSRLRRVALRLNTLRAAAFRSADLSSWEFDVLAALRRAEPPHEMSPMELSRATMIGTAAMSNRLENLAARGLIERKANPRDGRSNLARLTHEGASRVDAAMIALVRSEAEELEVLTSQQRAQLASLLRLLGGSSGG</sequence>
<accession>A0A1I4YNS9</accession>
<dbReference type="Pfam" id="PF12802">
    <property type="entry name" value="MarR_2"/>
    <property type="match status" value="1"/>
</dbReference>
<keyword evidence="3" id="KW-0804">Transcription</keyword>
<proteinExistence type="predicted"/>
<keyword evidence="6" id="KW-1185">Reference proteome</keyword>
<dbReference type="RefSeq" id="WP_090708314.1">
    <property type="nucleotide sequence ID" value="NZ_FOVM01000001.1"/>
</dbReference>
<dbReference type="SMART" id="SM00347">
    <property type="entry name" value="HTH_MARR"/>
    <property type="match status" value="1"/>
</dbReference>
<dbReference type="InterPro" id="IPR036390">
    <property type="entry name" value="WH_DNA-bd_sf"/>
</dbReference>
<dbReference type="GO" id="GO:0003700">
    <property type="term" value="F:DNA-binding transcription factor activity"/>
    <property type="evidence" value="ECO:0007669"/>
    <property type="project" value="InterPro"/>
</dbReference>
<feature type="domain" description="HTH marR-type" evidence="4">
    <location>
        <begin position="25"/>
        <end position="160"/>
    </location>
</feature>